<feature type="domain" description="DUF7257" evidence="1">
    <location>
        <begin position="35"/>
        <end position="203"/>
    </location>
</feature>
<accession>A0A076YP63</accession>
<dbReference type="Proteomes" id="UP000230449">
    <property type="component" value="Segment"/>
</dbReference>
<protein>
    <recommendedName>
        <fullName evidence="1">DUF7257 domain-containing protein</fullName>
    </recommendedName>
</protein>
<dbReference type="Pfam" id="PF23918">
    <property type="entry name" value="DUF7257"/>
    <property type="match status" value="1"/>
</dbReference>
<proteinExistence type="predicted"/>
<sequence>MSISRLGGISRIHRNGVDLIQVRRGSQLIWSSNILLDTFNRDDANTLGEHWTSTGTGYKLGISSGGARLAVPDGLVALALNTDYARFNAATLDGDDYDLEIVVGSKGASDSITGTKHRTEVFARGSNTGVTHGVGIDLYGSAVSIVRRVDSVNTIMKAGGAYAPGDRVRLRGVGNLHNLYVNGEFRVQWNDSSGTAQKGSGYRSLILRADGSKDLLGPRRFSASIDSVQLA</sequence>
<organism evidence="2 3">
    <name type="scientific">Mycobacterium phage LizLemon</name>
    <dbReference type="NCBI Taxonomy" id="1527533"/>
    <lineage>
        <taxon>Viruses</taxon>
        <taxon>Duplodnaviria</taxon>
        <taxon>Heunggongvirae</taxon>
        <taxon>Uroviricota</taxon>
        <taxon>Caudoviricetes</taxon>
        <taxon>Bclasvirinae</taxon>
        <taxon>Rosebushvirus</taxon>
        <taxon>Rosebushvirus rosebush</taxon>
    </lineage>
</organism>
<dbReference type="EMBL" id="KM101117">
    <property type="protein sequence ID" value="AIK68817.1"/>
    <property type="molecule type" value="Genomic_DNA"/>
</dbReference>
<reference evidence="2 3" key="1">
    <citation type="submission" date="2014-06" db="EMBL/GenBank/DDBJ databases">
        <authorList>
            <person name="Pfaffle P.K."/>
            <person name="Tobiason D.M."/>
            <person name="Arnold K."/>
            <person name="Ash A."/>
            <person name="Austin Q."/>
            <person name="Brahm K."/>
            <person name="Carberry B."/>
            <person name="Grant J."/>
            <person name="Leckie K."/>
            <person name="Meder A."/>
            <person name="Newsom A."/>
            <person name="Reinecke M."/>
            <person name="Rognrud K."/>
            <person name="Serrano M.G."/>
            <person name="Buck G."/>
            <person name="Lee V."/>
            <person name="Wang Y."/>
            <person name="Carvalho R."/>
            <person name="Voegtly L."/>
            <person name="Shi R."/>
            <person name="Duckworth R."/>
            <person name="Johnson A."/>
            <person name="Loviza R."/>
            <person name="Walstead R."/>
            <person name="Shah Z."/>
            <person name="Kiflezghi M."/>
            <person name="Wade K."/>
            <person name="Anders K.R."/>
            <person name="Braun M.A."/>
            <person name="Delesalle V.A."/>
            <person name="Hughes L.E."/>
            <person name="Ware V.C."/>
            <person name="Bradley K.W."/>
            <person name="Barker L.P."/>
            <person name="Asai D.J."/>
            <person name="Bowman C.A."/>
            <person name="Russell D.A."/>
            <person name="Pope W.H."/>
            <person name="Jacobs-Sera D."/>
            <person name="Hendrix R.W."/>
            <person name="Hatfull G.F."/>
        </authorList>
    </citation>
    <scope>NUCLEOTIDE SEQUENCE [LARGE SCALE GENOMIC DNA]</scope>
</reference>
<name>A0A076YP63_9CAUD</name>
<gene>
    <name evidence="2" type="ORF">PBI_LIZLEMON_43</name>
</gene>
<evidence type="ECO:0000313" key="3">
    <source>
        <dbReference type="Proteomes" id="UP000230449"/>
    </source>
</evidence>
<evidence type="ECO:0000313" key="2">
    <source>
        <dbReference type="EMBL" id="AIK68817.1"/>
    </source>
</evidence>
<evidence type="ECO:0000259" key="1">
    <source>
        <dbReference type="Pfam" id="PF23918"/>
    </source>
</evidence>
<dbReference type="InterPro" id="IPR055681">
    <property type="entry name" value="DUF7257"/>
</dbReference>